<feature type="transmembrane region" description="Helical" evidence="10">
    <location>
        <begin position="239"/>
        <end position="258"/>
    </location>
</feature>
<dbReference type="GO" id="GO:0020037">
    <property type="term" value="F:heme binding"/>
    <property type="evidence" value="ECO:0007669"/>
    <property type="project" value="InterPro"/>
</dbReference>
<evidence type="ECO:0000256" key="4">
    <source>
        <dbReference type="ARBA" id="ARBA00022723"/>
    </source>
</evidence>
<proteinExistence type="inferred from homology"/>
<dbReference type="InterPro" id="IPR002401">
    <property type="entry name" value="Cyt_P450_E_grp-I"/>
</dbReference>
<keyword evidence="4 8" id="KW-0479">Metal-binding</keyword>
<dbReference type="GO" id="GO:0016705">
    <property type="term" value="F:oxidoreductase activity, acting on paired donors, with incorporation or reduction of molecular oxygen"/>
    <property type="evidence" value="ECO:0007669"/>
    <property type="project" value="InterPro"/>
</dbReference>
<dbReference type="GO" id="GO:0044550">
    <property type="term" value="P:secondary metabolite biosynthetic process"/>
    <property type="evidence" value="ECO:0007669"/>
    <property type="project" value="UniProtKB-ARBA"/>
</dbReference>
<accession>A0A8T0IK77</accession>
<keyword evidence="10" id="KW-1133">Transmembrane helix</keyword>
<dbReference type="FunFam" id="1.10.630.10:FF:000126">
    <property type="entry name" value="Predicted protein"/>
    <property type="match status" value="1"/>
</dbReference>
<evidence type="ECO:0000256" key="9">
    <source>
        <dbReference type="RuleBase" id="RU000461"/>
    </source>
</evidence>
<keyword evidence="5 9" id="KW-0560">Oxidoreductase</keyword>
<feature type="binding site" description="axial binding residue" evidence="8">
    <location>
        <position position="471"/>
    </location>
    <ligand>
        <name>heme</name>
        <dbReference type="ChEBI" id="CHEBI:30413"/>
    </ligand>
    <ligandPart>
        <name>Fe</name>
        <dbReference type="ChEBI" id="CHEBI:18248"/>
    </ligandPart>
</feature>
<keyword evidence="7 9" id="KW-0503">Monooxygenase</keyword>
<gene>
    <name evidence="11" type="ORF">KC19_3G120800</name>
</gene>
<dbReference type="EMBL" id="CM026423">
    <property type="protein sequence ID" value="KAG0583247.1"/>
    <property type="molecule type" value="Genomic_DNA"/>
</dbReference>
<dbReference type="InterPro" id="IPR001128">
    <property type="entry name" value="Cyt_P450"/>
</dbReference>
<evidence type="ECO:0000313" key="11">
    <source>
        <dbReference type="EMBL" id="KAG0583247.1"/>
    </source>
</evidence>
<comment type="similarity">
    <text evidence="2 9">Belongs to the cytochrome P450 family.</text>
</comment>
<evidence type="ECO:0000313" key="12">
    <source>
        <dbReference type="Proteomes" id="UP000822688"/>
    </source>
</evidence>
<evidence type="ECO:0000256" key="5">
    <source>
        <dbReference type="ARBA" id="ARBA00023002"/>
    </source>
</evidence>
<dbReference type="PROSITE" id="PS00086">
    <property type="entry name" value="CYTOCHROME_P450"/>
    <property type="match status" value="1"/>
</dbReference>
<dbReference type="PANTHER" id="PTHR47944">
    <property type="entry name" value="CYTOCHROME P450 98A9"/>
    <property type="match status" value="1"/>
</dbReference>
<dbReference type="SUPFAM" id="SSF48264">
    <property type="entry name" value="Cytochrome P450"/>
    <property type="match status" value="1"/>
</dbReference>
<evidence type="ECO:0000256" key="2">
    <source>
        <dbReference type="ARBA" id="ARBA00010617"/>
    </source>
</evidence>
<dbReference type="GO" id="GO:0005506">
    <property type="term" value="F:iron ion binding"/>
    <property type="evidence" value="ECO:0007669"/>
    <property type="project" value="InterPro"/>
</dbReference>
<dbReference type="InterPro" id="IPR017972">
    <property type="entry name" value="Cyt_P450_CS"/>
</dbReference>
<dbReference type="GO" id="GO:0004497">
    <property type="term" value="F:monooxygenase activity"/>
    <property type="evidence" value="ECO:0007669"/>
    <property type="project" value="UniProtKB-KW"/>
</dbReference>
<comment type="cofactor">
    <cofactor evidence="1 8">
        <name>heme</name>
        <dbReference type="ChEBI" id="CHEBI:30413"/>
    </cofactor>
</comment>
<evidence type="ECO:0000256" key="3">
    <source>
        <dbReference type="ARBA" id="ARBA00022617"/>
    </source>
</evidence>
<dbReference type="Pfam" id="PF00067">
    <property type="entry name" value="p450"/>
    <property type="match status" value="1"/>
</dbReference>
<feature type="transmembrane region" description="Helical" evidence="10">
    <location>
        <begin position="20"/>
        <end position="41"/>
    </location>
</feature>
<keyword evidence="6 8" id="KW-0408">Iron</keyword>
<name>A0A8T0IK77_CERPU</name>
<keyword evidence="10" id="KW-0812">Transmembrane</keyword>
<comment type="caution">
    <text evidence="11">The sequence shown here is derived from an EMBL/GenBank/DDBJ whole genome shotgun (WGS) entry which is preliminary data.</text>
</comment>
<evidence type="ECO:0000256" key="7">
    <source>
        <dbReference type="ARBA" id="ARBA00023033"/>
    </source>
</evidence>
<reference evidence="11" key="1">
    <citation type="submission" date="2020-06" db="EMBL/GenBank/DDBJ databases">
        <title>WGS assembly of Ceratodon purpureus strain R40.</title>
        <authorList>
            <person name="Carey S.B."/>
            <person name="Jenkins J."/>
            <person name="Shu S."/>
            <person name="Lovell J.T."/>
            <person name="Sreedasyam A."/>
            <person name="Maumus F."/>
            <person name="Tiley G.P."/>
            <person name="Fernandez-Pozo N."/>
            <person name="Barry K."/>
            <person name="Chen C."/>
            <person name="Wang M."/>
            <person name="Lipzen A."/>
            <person name="Daum C."/>
            <person name="Saski C.A."/>
            <person name="Payton A.C."/>
            <person name="Mcbreen J.C."/>
            <person name="Conrad R.E."/>
            <person name="Kollar L.M."/>
            <person name="Olsson S."/>
            <person name="Huttunen S."/>
            <person name="Landis J.B."/>
            <person name="Wickett N.J."/>
            <person name="Johnson M.G."/>
            <person name="Rensing S.A."/>
            <person name="Grimwood J."/>
            <person name="Schmutz J."/>
            <person name="Mcdaniel S.F."/>
        </authorList>
    </citation>
    <scope>NUCLEOTIDE SEQUENCE</scope>
    <source>
        <strain evidence="11">R40</strain>
    </source>
</reference>
<dbReference type="AlphaFoldDB" id="A0A8T0IK77"/>
<dbReference type="PRINTS" id="PR00385">
    <property type="entry name" value="P450"/>
</dbReference>
<dbReference type="Proteomes" id="UP000822688">
    <property type="component" value="Chromosome 3"/>
</dbReference>
<dbReference type="Gene3D" id="1.10.630.10">
    <property type="entry name" value="Cytochrome P450"/>
    <property type="match status" value="1"/>
</dbReference>
<dbReference type="PANTHER" id="PTHR47944:SF4">
    <property type="entry name" value="OS09G0441700 PROTEIN"/>
    <property type="match status" value="1"/>
</dbReference>
<protein>
    <recommendedName>
        <fullName evidence="13">Cytochrome P450</fullName>
    </recommendedName>
</protein>
<dbReference type="CDD" id="cd20618">
    <property type="entry name" value="CYP71_clan"/>
    <property type="match status" value="1"/>
</dbReference>
<organism evidence="11 12">
    <name type="scientific">Ceratodon purpureus</name>
    <name type="common">Fire moss</name>
    <name type="synonym">Dicranum purpureum</name>
    <dbReference type="NCBI Taxonomy" id="3225"/>
    <lineage>
        <taxon>Eukaryota</taxon>
        <taxon>Viridiplantae</taxon>
        <taxon>Streptophyta</taxon>
        <taxon>Embryophyta</taxon>
        <taxon>Bryophyta</taxon>
        <taxon>Bryophytina</taxon>
        <taxon>Bryopsida</taxon>
        <taxon>Dicranidae</taxon>
        <taxon>Pseudoditrichales</taxon>
        <taxon>Ditrichaceae</taxon>
        <taxon>Ceratodon</taxon>
    </lineage>
</organism>
<dbReference type="PRINTS" id="PR00463">
    <property type="entry name" value="EP450I"/>
</dbReference>
<dbReference type="InterPro" id="IPR036396">
    <property type="entry name" value="Cyt_P450_sf"/>
</dbReference>
<evidence type="ECO:0008006" key="13">
    <source>
        <dbReference type="Google" id="ProtNLM"/>
    </source>
</evidence>
<evidence type="ECO:0000256" key="6">
    <source>
        <dbReference type="ARBA" id="ARBA00023004"/>
    </source>
</evidence>
<evidence type="ECO:0000256" key="10">
    <source>
        <dbReference type="SAM" id="Phobius"/>
    </source>
</evidence>
<evidence type="ECO:0000256" key="1">
    <source>
        <dbReference type="ARBA" id="ARBA00001971"/>
    </source>
</evidence>
<sequence length="539" mass="60908">MVELLAMASGGILLSLSLHSFYHNTPTTGMLLAILFMLLLISATRKSNLKLPPGPSGVPILGYLPFLGENPHRQMAKLAKKYGPLVHIQLGSFPGLVVTSPRLAKEVLMTQDQNFASHPQTINMEYFAYYNDKDKIRRGIASAKLGAYFRNLRRLVALELMSPKRMRFLEGVRNEEMQRMVHSLLEDANCADGVANLNSAISGMTMNVISRTIAHKRYFGKDLADQQEAREFQKMFHTMLRWVGYIFLADFLPILRPVTRLFSTERAMAETAKRADAFLETILQEHRQKRNTDEASQDFVDMMLTSPGEDGKYLDDNTIKVLTLECFLAGTDTPSVTTEWILAELLCHPEVMHRLQSDLDRIVGTDRHVRESDLPNLPYLNAIVKETFRLHPAAPLLIPHESAQQTQIDGYDIPANTRVFVNTWAMGRDTANWENPTEFNPDRFMDGKKSEIDIKGGHFELLAFGSGRRRCPGMPLGSLLVNLAVARLVHGFRILLPSGMRPEDLDLSEIFGINLSMKVPLSCVRIKPRLRLDLYQLMV</sequence>
<keyword evidence="3 8" id="KW-0349">Heme</keyword>
<keyword evidence="12" id="KW-1185">Reference proteome</keyword>
<evidence type="ECO:0000256" key="8">
    <source>
        <dbReference type="PIRSR" id="PIRSR602401-1"/>
    </source>
</evidence>
<keyword evidence="10" id="KW-0472">Membrane</keyword>